<dbReference type="PROSITE" id="PS50001">
    <property type="entry name" value="SH2"/>
    <property type="match status" value="1"/>
</dbReference>
<evidence type="ECO:0000259" key="4">
    <source>
        <dbReference type="PROSITE" id="PS01179"/>
    </source>
</evidence>
<dbReference type="STRING" id="6573.A0A210Q351"/>
<organism evidence="6 7">
    <name type="scientific">Mizuhopecten yessoensis</name>
    <name type="common">Japanese scallop</name>
    <name type="synonym">Patinopecten yessoensis</name>
    <dbReference type="NCBI Taxonomy" id="6573"/>
    <lineage>
        <taxon>Eukaryota</taxon>
        <taxon>Metazoa</taxon>
        <taxon>Spiralia</taxon>
        <taxon>Lophotrochozoa</taxon>
        <taxon>Mollusca</taxon>
        <taxon>Bivalvia</taxon>
        <taxon>Autobranchia</taxon>
        <taxon>Pteriomorphia</taxon>
        <taxon>Pectinida</taxon>
        <taxon>Pectinoidea</taxon>
        <taxon>Pectinidae</taxon>
        <taxon>Mizuhopecten</taxon>
    </lineage>
</organism>
<dbReference type="OrthoDB" id="9938362at2759"/>
<dbReference type="AlphaFoldDB" id="A0A210Q351"/>
<dbReference type="GO" id="GO:0005886">
    <property type="term" value="C:plasma membrane"/>
    <property type="evidence" value="ECO:0007669"/>
    <property type="project" value="TreeGrafter"/>
</dbReference>
<evidence type="ECO:0000256" key="1">
    <source>
        <dbReference type="ARBA" id="ARBA00022999"/>
    </source>
</evidence>
<dbReference type="Proteomes" id="UP000242188">
    <property type="component" value="Unassembled WGS sequence"/>
</dbReference>
<dbReference type="InterPro" id="IPR051235">
    <property type="entry name" value="CEP152/SHC-Transforming"/>
</dbReference>
<keyword evidence="1 2" id="KW-0727">SH2 domain</keyword>
<protein>
    <submittedName>
        <fullName evidence="6">SHC-transforming protein 1</fullName>
    </submittedName>
</protein>
<dbReference type="InterPro" id="IPR000980">
    <property type="entry name" value="SH2"/>
</dbReference>
<dbReference type="PRINTS" id="PR00629">
    <property type="entry name" value="SHCPIDOMAIN"/>
</dbReference>
<name>A0A210Q351_MIZYE</name>
<dbReference type="InterPro" id="IPR006019">
    <property type="entry name" value="PID_Shc-like"/>
</dbReference>
<dbReference type="SMART" id="SM00462">
    <property type="entry name" value="PTB"/>
    <property type="match status" value="1"/>
</dbReference>
<sequence>MGLKFLDIMASKQDKNKKKQRTGSEWSKTGSFMNKPDRGWIHPDTQLHVDSGICYGVRYIGCLEVKESMRSLDFDTRTSLAREAISRVCESAGMKPLSKKKKDKKLTKMLGERPEMQYAGSNVNLTITTEALTLMIMESGEMIANHQMPGISFASGGDSETLDFVAYVAKDAVHGRACHVLECGGGLAEDVITTIGQAFELRFKEYLKNQPKPVTAPDRMENPISEGDAWGEDHEGDYYNDRPGARPPLTQASEYAVPTSNLPVSDGMYSSVKDPPVYDVAKEHSLIDFSDAEVAEIYDNKGNVNGAYKLDTDNVYDNKENVLSSPESNGAADPFDMEPFSAGLPSGDQETFLRHPDELVSPPGVPPPSTSDIAPVFEEWYHGALPRKQAEKLLQKDGDFLVRQSSSDPGQFVLCGKQDGSIKHLLLVDPDGVVRTKDRAFDSVPHLIQHHRTHNLPIISQESELHLLRPISNAYTNC</sequence>
<proteinExistence type="predicted"/>
<comment type="caution">
    <text evidence="6">The sequence shown here is derived from an EMBL/GenBank/DDBJ whole genome shotgun (WGS) entry which is preliminary data.</text>
</comment>
<feature type="domain" description="SH2" evidence="5">
    <location>
        <begin position="380"/>
        <end position="471"/>
    </location>
</feature>
<dbReference type="SUPFAM" id="SSF50729">
    <property type="entry name" value="PH domain-like"/>
    <property type="match status" value="1"/>
</dbReference>
<dbReference type="Pfam" id="PF00640">
    <property type="entry name" value="PID"/>
    <property type="match status" value="1"/>
</dbReference>
<evidence type="ECO:0000256" key="2">
    <source>
        <dbReference type="PROSITE-ProRule" id="PRU00191"/>
    </source>
</evidence>
<dbReference type="Gene3D" id="3.30.505.10">
    <property type="entry name" value="SH2 domain"/>
    <property type="match status" value="1"/>
</dbReference>
<dbReference type="PRINTS" id="PR00401">
    <property type="entry name" value="SH2DOMAIN"/>
</dbReference>
<evidence type="ECO:0000259" key="5">
    <source>
        <dbReference type="PROSITE" id="PS50001"/>
    </source>
</evidence>
<dbReference type="FunFam" id="2.30.29.30:FF:000377">
    <property type="entry name" value="Shc transforming protein"/>
    <property type="match status" value="1"/>
</dbReference>
<dbReference type="InterPro" id="IPR006020">
    <property type="entry name" value="PTB/PI_dom"/>
</dbReference>
<dbReference type="PANTHER" id="PTHR10337">
    <property type="entry name" value="SHC TRANSFORMING PROTEIN"/>
    <property type="match status" value="1"/>
</dbReference>
<dbReference type="GO" id="GO:0030971">
    <property type="term" value="F:receptor tyrosine kinase binding"/>
    <property type="evidence" value="ECO:0007669"/>
    <property type="project" value="TreeGrafter"/>
</dbReference>
<dbReference type="PROSITE" id="PS01179">
    <property type="entry name" value="PID"/>
    <property type="match status" value="1"/>
</dbReference>
<dbReference type="CDD" id="cd01209">
    <property type="entry name" value="PTB_Shc"/>
    <property type="match status" value="1"/>
</dbReference>
<accession>A0A210Q351</accession>
<feature type="domain" description="PID" evidence="4">
    <location>
        <begin position="52"/>
        <end position="211"/>
    </location>
</feature>
<dbReference type="PANTHER" id="PTHR10337:SF11">
    <property type="entry name" value="DSHC PROTEIN"/>
    <property type="match status" value="1"/>
</dbReference>
<dbReference type="Gene3D" id="2.30.29.30">
    <property type="entry name" value="Pleckstrin-homology domain (PH domain)/Phosphotyrosine-binding domain (PTB)"/>
    <property type="match status" value="1"/>
</dbReference>
<evidence type="ECO:0000313" key="7">
    <source>
        <dbReference type="Proteomes" id="UP000242188"/>
    </source>
</evidence>
<dbReference type="EMBL" id="NEDP02005158">
    <property type="protein sequence ID" value="OWF43142.1"/>
    <property type="molecule type" value="Genomic_DNA"/>
</dbReference>
<dbReference type="GO" id="GO:0007169">
    <property type="term" value="P:cell surface receptor protein tyrosine kinase signaling pathway"/>
    <property type="evidence" value="ECO:0007669"/>
    <property type="project" value="TreeGrafter"/>
</dbReference>
<dbReference type="Pfam" id="PF00017">
    <property type="entry name" value="SH2"/>
    <property type="match status" value="1"/>
</dbReference>
<dbReference type="InterPro" id="IPR011993">
    <property type="entry name" value="PH-like_dom_sf"/>
</dbReference>
<dbReference type="GO" id="GO:0035556">
    <property type="term" value="P:intracellular signal transduction"/>
    <property type="evidence" value="ECO:0007669"/>
    <property type="project" value="InterPro"/>
</dbReference>
<feature type="region of interest" description="Disordered" evidence="3">
    <location>
        <begin position="12"/>
        <end position="31"/>
    </location>
</feature>
<dbReference type="SUPFAM" id="SSF55550">
    <property type="entry name" value="SH2 domain"/>
    <property type="match status" value="1"/>
</dbReference>
<keyword evidence="7" id="KW-1185">Reference proteome</keyword>
<gene>
    <name evidence="6" type="ORF">KP79_PYT14820</name>
</gene>
<dbReference type="InterPro" id="IPR036860">
    <property type="entry name" value="SH2_dom_sf"/>
</dbReference>
<evidence type="ECO:0000256" key="3">
    <source>
        <dbReference type="SAM" id="MobiDB-lite"/>
    </source>
</evidence>
<evidence type="ECO:0000313" key="6">
    <source>
        <dbReference type="EMBL" id="OWF43142.1"/>
    </source>
</evidence>
<reference evidence="6 7" key="1">
    <citation type="journal article" date="2017" name="Nat. Ecol. Evol.">
        <title>Scallop genome provides insights into evolution of bilaterian karyotype and development.</title>
        <authorList>
            <person name="Wang S."/>
            <person name="Zhang J."/>
            <person name="Jiao W."/>
            <person name="Li J."/>
            <person name="Xun X."/>
            <person name="Sun Y."/>
            <person name="Guo X."/>
            <person name="Huan P."/>
            <person name="Dong B."/>
            <person name="Zhang L."/>
            <person name="Hu X."/>
            <person name="Sun X."/>
            <person name="Wang J."/>
            <person name="Zhao C."/>
            <person name="Wang Y."/>
            <person name="Wang D."/>
            <person name="Huang X."/>
            <person name="Wang R."/>
            <person name="Lv J."/>
            <person name="Li Y."/>
            <person name="Zhang Z."/>
            <person name="Liu B."/>
            <person name="Lu W."/>
            <person name="Hui Y."/>
            <person name="Liang J."/>
            <person name="Zhou Z."/>
            <person name="Hou R."/>
            <person name="Li X."/>
            <person name="Liu Y."/>
            <person name="Li H."/>
            <person name="Ning X."/>
            <person name="Lin Y."/>
            <person name="Zhao L."/>
            <person name="Xing Q."/>
            <person name="Dou J."/>
            <person name="Li Y."/>
            <person name="Mao J."/>
            <person name="Guo H."/>
            <person name="Dou H."/>
            <person name="Li T."/>
            <person name="Mu C."/>
            <person name="Jiang W."/>
            <person name="Fu Q."/>
            <person name="Fu X."/>
            <person name="Miao Y."/>
            <person name="Liu J."/>
            <person name="Yu Q."/>
            <person name="Li R."/>
            <person name="Liao H."/>
            <person name="Li X."/>
            <person name="Kong Y."/>
            <person name="Jiang Z."/>
            <person name="Chourrout D."/>
            <person name="Li R."/>
            <person name="Bao Z."/>
        </authorList>
    </citation>
    <scope>NUCLEOTIDE SEQUENCE [LARGE SCALE GENOMIC DNA]</scope>
    <source>
        <strain evidence="6 7">PY_sf001</strain>
    </source>
</reference>
<dbReference type="SMART" id="SM00252">
    <property type="entry name" value="SH2"/>
    <property type="match status" value="1"/>
</dbReference>